<feature type="region of interest" description="Disordered" evidence="5">
    <location>
        <begin position="1"/>
        <end position="113"/>
    </location>
</feature>
<dbReference type="PANTHER" id="PTHR21483:SF18">
    <property type="entry name" value="RNA POLYMERASE II-ASSOCIATED PROTEIN 1"/>
    <property type="match status" value="1"/>
</dbReference>
<dbReference type="Proteomes" id="UP000287166">
    <property type="component" value="Unassembled WGS sequence"/>
</dbReference>
<evidence type="ECO:0000313" key="10">
    <source>
        <dbReference type="Proteomes" id="UP000287166"/>
    </source>
</evidence>
<sequence>MPTAQPLIGSVLERKPGPFSAPSTPISSGSTKTGFPTAQHRSKSAFSRSREEKIRKNGLERLQGVPIVQPVAQPAVPSNNQGSSTADRESWRRQVEEENERRVEAMTEEEREEERREILQRFGQNVGDILQKAKEARVKQAPALRSVDTGVVNPSVAGETQRRIAEAKPSRPSTPLSALCGSSTRPSSRAERKLRFADVTPNDVHVYESAPPSPRKKALALPPPSADDGPVIHLGEWKSRQSPTVHRREAPFAVPVADLEEGTPEDIRRRFFPEEPANDPSLEWIENTAAPAEASSSTLRFDLTGTPIPPSLSSTLPTYLGLHHHADSQHAGYSLDDVFLLSRSTVPGQRASMLGLLARIARKLANGLRGNVAERIDELVGQESELRQRILAAGVEAMGERGSLGARAIEVMWECIVGWDDEIASVEGVEVNESGKFDSTISAPGQPSSPHDPLSSLPLDFVLSQISSAIGTAELPPESLSQLLAIVHRLAQHSNDIASSIVTTSGLVANIVQTFLLTPIPPTDSSPLPDPVALQVLTTLVLASRENASALLGPADALLRFVTALPLASPFSQALATSLLTGTLRFYTALASYGMYSHIATTASDHLAQIGAYVLSEECHSKHLREAWLGLLEAWMVCARDPHRTTPSHEILWSQVVGWGWGTEVLELRQRLTENDETLWAALWRAEAAWLEGAKVNAIKGGEAERAFVVEAVRQGFSEGVEQKIAESAGWMLDTALRALAAIGAQGIDVTTLRAASEHASTLAAVVRFWLSCLPSQTQGPLSAPPFIVPFARLSALSAIITTHPLWSSVSSEKCPSYARTFLRPFSLLLSSYLQLSPRIPGTSEDLWLAQAFAIITRLLPGDEEFGQRVVGDMTELITLNFMESRGWNVPAVLWEKGGMKPISHFLAFTFFPQEDLYVAPLWISSQSISLATTQRLPAASKSGRDRLLPLSRDWSFCPLDHLLRSGQSEAFKSLPSSWNYSETEVVRATLLFAKISREILRLHGLTKFLPSREEMIFAGMKVFMLEHEQQQNDTAEEVFRDRIVEQLLDDLFAPFAAGTSPTSLLLPPPPQETQDSLEAVASRFLGPSTPFYQYYTDFVALYDAISFSHPLFARLLLPPLSMRFPSDFRKYLWADYGHVVKTIRTPVEAVLTGCVGEYLWPVEEDAHVLGAYLRALVQAPLEGFVRLVAIHHIACNIWPDLRSAPEEQASKLLRAVVDQDGLDVVREVVLYRQQVSVGTLLLPPACFAQAGEWKALRLEFVERCGGEQLRERLKNLLE</sequence>
<feature type="compositionally biased region" description="Low complexity" evidence="5">
    <location>
        <begin position="65"/>
        <end position="77"/>
    </location>
</feature>
<keyword evidence="4" id="KW-0539">Nucleus</keyword>
<dbReference type="InterPro" id="IPR039913">
    <property type="entry name" value="RPAP1/Rba50"/>
</dbReference>
<dbReference type="InterPro" id="IPR013929">
    <property type="entry name" value="RPAP1_C"/>
</dbReference>
<feature type="domain" description="RPAP1 N-terminal" evidence="7">
    <location>
        <begin position="94"/>
        <end position="136"/>
    </location>
</feature>
<dbReference type="InParanoid" id="A0A401GUR5"/>
<evidence type="ECO:0000256" key="2">
    <source>
        <dbReference type="ARBA" id="ARBA00009953"/>
    </source>
</evidence>
<feature type="region of interest" description="Disordered" evidence="5">
    <location>
        <begin position="152"/>
        <end position="191"/>
    </location>
</feature>
<dbReference type="InterPro" id="IPR057989">
    <property type="entry name" value="TPR_RPAP1/MINIYO-like"/>
</dbReference>
<evidence type="ECO:0000259" key="6">
    <source>
        <dbReference type="Pfam" id="PF08620"/>
    </source>
</evidence>
<dbReference type="GO" id="GO:0006366">
    <property type="term" value="P:transcription by RNA polymerase II"/>
    <property type="evidence" value="ECO:0007669"/>
    <property type="project" value="InterPro"/>
</dbReference>
<feature type="compositionally biased region" description="Polar residues" evidence="5">
    <location>
        <begin position="21"/>
        <end position="36"/>
    </location>
</feature>
<keyword evidence="3" id="KW-0804">Transcription</keyword>
<feature type="compositionally biased region" description="Basic and acidic residues" evidence="5">
    <location>
        <begin position="48"/>
        <end position="59"/>
    </location>
</feature>
<dbReference type="RefSeq" id="XP_027616387.1">
    <property type="nucleotide sequence ID" value="XM_027760586.1"/>
</dbReference>
<accession>A0A401GUR5</accession>
<name>A0A401GUR5_9APHY</name>
<dbReference type="STRING" id="139825.A0A401GUR5"/>
<feature type="domain" description="RPAP1 C-terminal" evidence="6">
    <location>
        <begin position="299"/>
        <end position="364"/>
    </location>
</feature>
<dbReference type="PANTHER" id="PTHR21483">
    <property type="entry name" value="RNA POLYMERASE II-ASSOCIATED PROTEIN 1"/>
    <property type="match status" value="1"/>
</dbReference>
<dbReference type="Pfam" id="PF08620">
    <property type="entry name" value="RPAP1_C"/>
    <property type="match status" value="1"/>
</dbReference>
<organism evidence="9 10">
    <name type="scientific">Sparassis crispa</name>
    <dbReference type="NCBI Taxonomy" id="139825"/>
    <lineage>
        <taxon>Eukaryota</taxon>
        <taxon>Fungi</taxon>
        <taxon>Dikarya</taxon>
        <taxon>Basidiomycota</taxon>
        <taxon>Agaricomycotina</taxon>
        <taxon>Agaricomycetes</taxon>
        <taxon>Polyporales</taxon>
        <taxon>Sparassidaceae</taxon>
        <taxon>Sparassis</taxon>
    </lineage>
</organism>
<proteinExistence type="inferred from homology"/>
<keyword evidence="10" id="KW-1185">Reference proteome</keyword>
<evidence type="ECO:0000256" key="3">
    <source>
        <dbReference type="ARBA" id="ARBA00023163"/>
    </source>
</evidence>
<dbReference type="InterPro" id="IPR013930">
    <property type="entry name" value="RPAP1_N"/>
</dbReference>
<evidence type="ECO:0008006" key="11">
    <source>
        <dbReference type="Google" id="ProtNLM"/>
    </source>
</evidence>
<dbReference type="Pfam" id="PF25766">
    <property type="entry name" value="TPR_RPAP1"/>
    <property type="match status" value="1"/>
</dbReference>
<evidence type="ECO:0000256" key="1">
    <source>
        <dbReference type="ARBA" id="ARBA00004123"/>
    </source>
</evidence>
<dbReference type="Pfam" id="PF08621">
    <property type="entry name" value="RPAP1_N"/>
    <property type="match status" value="1"/>
</dbReference>
<feature type="compositionally biased region" description="Basic and acidic residues" evidence="5">
    <location>
        <begin position="86"/>
        <end position="105"/>
    </location>
</feature>
<feature type="domain" description="RPAP1/MINIYO-like TPR repeats" evidence="8">
    <location>
        <begin position="1090"/>
        <end position="1193"/>
    </location>
</feature>
<comment type="subcellular location">
    <subcellularLocation>
        <location evidence="1">Nucleus</location>
    </subcellularLocation>
</comment>
<dbReference type="AlphaFoldDB" id="A0A401GUR5"/>
<evidence type="ECO:0000256" key="5">
    <source>
        <dbReference type="SAM" id="MobiDB-lite"/>
    </source>
</evidence>
<feature type="region of interest" description="Disordered" evidence="5">
    <location>
        <begin position="205"/>
        <end position="225"/>
    </location>
</feature>
<dbReference type="GeneID" id="38782391"/>
<comment type="caution">
    <text evidence="9">The sequence shown here is derived from an EMBL/GenBank/DDBJ whole genome shotgun (WGS) entry which is preliminary data.</text>
</comment>
<gene>
    <name evidence="9" type="ORF">SCP_0706610</name>
</gene>
<evidence type="ECO:0000256" key="4">
    <source>
        <dbReference type="ARBA" id="ARBA00023242"/>
    </source>
</evidence>
<dbReference type="EMBL" id="BFAD01000007">
    <property type="protein sequence ID" value="GBE85474.1"/>
    <property type="molecule type" value="Genomic_DNA"/>
</dbReference>
<evidence type="ECO:0000313" key="9">
    <source>
        <dbReference type="EMBL" id="GBE85474.1"/>
    </source>
</evidence>
<evidence type="ECO:0000259" key="8">
    <source>
        <dbReference type="Pfam" id="PF25766"/>
    </source>
</evidence>
<reference evidence="9 10" key="1">
    <citation type="journal article" date="2018" name="Sci. Rep.">
        <title>Genome sequence of the cauliflower mushroom Sparassis crispa (Hanabiratake) and its association with beneficial usage.</title>
        <authorList>
            <person name="Kiyama R."/>
            <person name="Furutani Y."/>
            <person name="Kawaguchi K."/>
            <person name="Nakanishi T."/>
        </authorList>
    </citation>
    <scope>NUCLEOTIDE SEQUENCE [LARGE SCALE GENOMIC DNA]</scope>
</reference>
<evidence type="ECO:0000259" key="7">
    <source>
        <dbReference type="Pfam" id="PF08621"/>
    </source>
</evidence>
<protein>
    <recommendedName>
        <fullName evidence="11">RNA polymerase II-associated protein</fullName>
    </recommendedName>
</protein>
<comment type="similarity">
    <text evidence="2">Belongs to the RPAP1 family.</text>
</comment>
<feature type="compositionally biased region" description="Basic and acidic residues" evidence="5">
    <location>
        <begin position="160"/>
        <end position="169"/>
    </location>
</feature>
<dbReference type="OrthoDB" id="348201at2759"/>
<feature type="compositionally biased region" description="Polar residues" evidence="5">
    <location>
        <begin position="171"/>
        <end position="187"/>
    </location>
</feature>